<protein>
    <submittedName>
        <fullName evidence="7">Uncharacterized protein</fullName>
    </submittedName>
</protein>
<dbReference type="PANTHER" id="PTHR23320">
    <property type="entry name" value="MEMBRANE-SPANNING 4-DOMAINS SUBFAMILY A MS4A -RELATED"/>
    <property type="match status" value="1"/>
</dbReference>
<feature type="transmembrane region" description="Helical" evidence="6">
    <location>
        <begin position="144"/>
        <end position="164"/>
    </location>
</feature>
<reference evidence="7" key="3">
    <citation type="submission" date="2025-09" db="UniProtKB">
        <authorList>
            <consortium name="Ensembl"/>
        </authorList>
    </citation>
    <scope>IDENTIFICATION</scope>
</reference>
<evidence type="ECO:0000313" key="8">
    <source>
        <dbReference type="Proteomes" id="UP000008144"/>
    </source>
</evidence>
<accession>F6TEX9</accession>
<dbReference type="Proteomes" id="UP000008144">
    <property type="component" value="Unassembled WGS sequence"/>
</dbReference>
<dbReference type="Ensembl" id="ENSCINT00000023826.2">
    <property type="protein sequence ID" value="ENSCINP00000023580.2"/>
    <property type="gene ID" value="ENSCING00000012700.2"/>
</dbReference>
<dbReference type="GO" id="GO:0016020">
    <property type="term" value="C:membrane"/>
    <property type="evidence" value="ECO:0007669"/>
    <property type="project" value="UniProtKB-SubCell"/>
</dbReference>
<evidence type="ECO:0000256" key="4">
    <source>
        <dbReference type="ARBA" id="ARBA00022989"/>
    </source>
</evidence>
<keyword evidence="4 6" id="KW-1133">Transmembrane helix</keyword>
<organism evidence="7 8">
    <name type="scientific">Ciona intestinalis</name>
    <name type="common">Transparent sea squirt</name>
    <name type="synonym">Ascidia intestinalis</name>
    <dbReference type="NCBI Taxonomy" id="7719"/>
    <lineage>
        <taxon>Eukaryota</taxon>
        <taxon>Metazoa</taxon>
        <taxon>Chordata</taxon>
        <taxon>Tunicata</taxon>
        <taxon>Ascidiacea</taxon>
        <taxon>Phlebobranchia</taxon>
        <taxon>Cionidae</taxon>
        <taxon>Ciona</taxon>
    </lineage>
</organism>
<reference evidence="8" key="1">
    <citation type="journal article" date="2002" name="Science">
        <title>The draft genome of Ciona intestinalis: insights into chordate and vertebrate origins.</title>
        <authorList>
            <person name="Dehal P."/>
            <person name="Satou Y."/>
            <person name="Campbell R.K."/>
            <person name="Chapman J."/>
            <person name="Degnan B."/>
            <person name="De Tomaso A."/>
            <person name="Davidson B."/>
            <person name="Di Gregorio A."/>
            <person name="Gelpke M."/>
            <person name="Goodstein D.M."/>
            <person name="Harafuji N."/>
            <person name="Hastings K.E."/>
            <person name="Ho I."/>
            <person name="Hotta K."/>
            <person name="Huang W."/>
            <person name="Kawashima T."/>
            <person name="Lemaire P."/>
            <person name="Martinez D."/>
            <person name="Meinertzhagen I.A."/>
            <person name="Necula S."/>
            <person name="Nonaka M."/>
            <person name="Putnam N."/>
            <person name="Rash S."/>
            <person name="Saiga H."/>
            <person name="Satake M."/>
            <person name="Terry A."/>
            <person name="Yamada L."/>
            <person name="Wang H.G."/>
            <person name="Awazu S."/>
            <person name="Azumi K."/>
            <person name="Boore J."/>
            <person name="Branno M."/>
            <person name="Chin-Bow S."/>
            <person name="DeSantis R."/>
            <person name="Doyle S."/>
            <person name="Francino P."/>
            <person name="Keys D.N."/>
            <person name="Haga S."/>
            <person name="Hayashi H."/>
            <person name="Hino K."/>
            <person name="Imai K.S."/>
            <person name="Inaba K."/>
            <person name="Kano S."/>
            <person name="Kobayashi K."/>
            <person name="Kobayashi M."/>
            <person name="Lee B.I."/>
            <person name="Makabe K.W."/>
            <person name="Manohar C."/>
            <person name="Matassi G."/>
            <person name="Medina M."/>
            <person name="Mochizuki Y."/>
            <person name="Mount S."/>
            <person name="Morishita T."/>
            <person name="Miura S."/>
            <person name="Nakayama A."/>
            <person name="Nishizaka S."/>
            <person name="Nomoto H."/>
            <person name="Ohta F."/>
            <person name="Oishi K."/>
            <person name="Rigoutsos I."/>
            <person name="Sano M."/>
            <person name="Sasaki A."/>
            <person name="Sasakura Y."/>
            <person name="Shoguchi E."/>
            <person name="Shin-i T."/>
            <person name="Spagnuolo A."/>
            <person name="Stainier D."/>
            <person name="Suzuki M.M."/>
            <person name="Tassy O."/>
            <person name="Takatori N."/>
            <person name="Tokuoka M."/>
            <person name="Yagi K."/>
            <person name="Yoshizaki F."/>
            <person name="Wada S."/>
            <person name="Zhang C."/>
            <person name="Hyatt P.D."/>
            <person name="Larimer F."/>
            <person name="Detter C."/>
            <person name="Doggett N."/>
            <person name="Glavina T."/>
            <person name="Hawkins T."/>
            <person name="Richardson P."/>
            <person name="Lucas S."/>
            <person name="Kohara Y."/>
            <person name="Levine M."/>
            <person name="Satoh N."/>
            <person name="Rokhsar D.S."/>
        </authorList>
    </citation>
    <scope>NUCLEOTIDE SEQUENCE [LARGE SCALE GENOMIC DNA]</scope>
</reference>
<dbReference type="HOGENOM" id="CLU_1614518_0_0_1"/>
<evidence type="ECO:0000256" key="1">
    <source>
        <dbReference type="ARBA" id="ARBA00004141"/>
    </source>
</evidence>
<evidence type="ECO:0000313" key="7">
    <source>
        <dbReference type="Ensembl" id="ENSCINP00000023580.2"/>
    </source>
</evidence>
<evidence type="ECO:0000256" key="5">
    <source>
        <dbReference type="ARBA" id="ARBA00023136"/>
    </source>
</evidence>
<name>F6TEX9_CIOIN</name>
<keyword evidence="3 6" id="KW-0812">Transmembrane</keyword>
<dbReference type="InterPro" id="IPR007237">
    <property type="entry name" value="CD20-like"/>
</dbReference>
<comment type="similarity">
    <text evidence="2">Belongs to the MS4A family.</text>
</comment>
<keyword evidence="8" id="KW-1185">Reference proteome</keyword>
<evidence type="ECO:0000256" key="2">
    <source>
        <dbReference type="ARBA" id="ARBA00009565"/>
    </source>
</evidence>
<dbReference type="GeneTree" id="ENSGT00530000066374"/>
<dbReference type="AlphaFoldDB" id="F6TEX9"/>
<comment type="subcellular location">
    <subcellularLocation>
        <location evidence="1">Membrane</location>
        <topology evidence="1">Multi-pass membrane protein</topology>
    </subcellularLocation>
</comment>
<proteinExistence type="inferred from homology"/>
<keyword evidence="5 6" id="KW-0472">Membrane</keyword>
<feature type="transmembrane region" description="Helical" evidence="6">
    <location>
        <begin position="34"/>
        <end position="57"/>
    </location>
</feature>
<dbReference type="Pfam" id="PF04103">
    <property type="entry name" value="CD20"/>
    <property type="match status" value="1"/>
</dbReference>
<dbReference type="InterPro" id="IPR030417">
    <property type="entry name" value="MS4A"/>
</dbReference>
<reference evidence="7" key="2">
    <citation type="submission" date="2025-08" db="UniProtKB">
        <authorList>
            <consortium name="Ensembl"/>
        </authorList>
    </citation>
    <scope>IDENTIFICATION</scope>
</reference>
<feature type="transmembrane region" description="Helical" evidence="6">
    <location>
        <begin position="69"/>
        <end position="91"/>
    </location>
</feature>
<sequence length="165" mass="17696">DHRLGVVQLVLGLLILFIGILDLAFSFVAFDVFYLAKVGAGIWIGIAVIATGCVGVVTSRSQLRRHTTLILFLCLSAISLVFCIVLISIAISEMVSGAFAEGTMEQQQKDQGITDMSACFNQTSTDSGNNTRCISKTTFNQKTASAAMAIVFGLLELLTSFYSIV</sequence>
<dbReference type="PANTHER" id="PTHR23320:SF162">
    <property type="entry name" value="EXPRESSED PROTEIN"/>
    <property type="match status" value="1"/>
</dbReference>
<dbReference type="InParanoid" id="F6TEX9"/>
<feature type="transmembrane region" description="Helical" evidence="6">
    <location>
        <begin position="7"/>
        <end position="28"/>
    </location>
</feature>
<evidence type="ECO:0000256" key="6">
    <source>
        <dbReference type="SAM" id="Phobius"/>
    </source>
</evidence>
<evidence type="ECO:0000256" key="3">
    <source>
        <dbReference type="ARBA" id="ARBA00022692"/>
    </source>
</evidence>